<sequence>MATAPGDRPARGEGAERPWTASDFAPRSGAALAGALPAVLLWTVTGSPAPATADPADGVIVTASAAFTVTGTRDASARDFCVAPRAEQDALPDTTAGEPVTHDSPPGVSGGTALTAAATFLVLGAVAWTAWHRYRRRSRP</sequence>
<accession>A0ABN3UA30</accession>
<keyword evidence="2" id="KW-0812">Transmembrane</keyword>
<evidence type="ECO:0000313" key="4">
    <source>
        <dbReference type="Proteomes" id="UP001500886"/>
    </source>
</evidence>
<feature type="region of interest" description="Disordered" evidence="1">
    <location>
        <begin position="1"/>
        <end position="23"/>
    </location>
</feature>
<comment type="caution">
    <text evidence="3">The sequence shown here is derived from an EMBL/GenBank/DDBJ whole genome shotgun (WGS) entry which is preliminary data.</text>
</comment>
<evidence type="ECO:0008006" key="5">
    <source>
        <dbReference type="Google" id="ProtNLM"/>
    </source>
</evidence>
<proteinExistence type="predicted"/>
<dbReference type="Proteomes" id="UP001500886">
    <property type="component" value="Unassembled WGS sequence"/>
</dbReference>
<dbReference type="RefSeq" id="WP_344439516.1">
    <property type="nucleotide sequence ID" value="NZ_BAAASL010000029.1"/>
</dbReference>
<evidence type="ECO:0000256" key="2">
    <source>
        <dbReference type="SAM" id="Phobius"/>
    </source>
</evidence>
<organism evidence="3 4">
    <name type="scientific">Streptomyces luteosporeus</name>
    <dbReference type="NCBI Taxonomy" id="173856"/>
    <lineage>
        <taxon>Bacteria</taxon>
        <taxon>Bacillati</taxon>
        <taxon>Actinomycetota</taxon>
        <taxon>Actinomycetes</taxon>
        <taxon>Kitasatosporales</taxon>
        <taxon>Streptomycetaceae</taxon>
        <taxon>Streptomyces</taxon>
    </lineage>
</organism>
<evidence type="ECO:0000256" key="1">
    <source>
        <dbReference type="SAM" id="MobiDB-lite"/>
    </source>
</evidence>
<feature type="transmembrane region" description="Helical" evidence="2">
    <location>
        <begin position="113"/>
        <end position="131"/>
    </location>
</feature>
<keyword evidence="2" id="KW-0472">Membrane</keyword>
<keyword evidence="2" id="KW-1133">Transmembrane helix</keyword>
<evidence type="ECO:0000313" key="3">
    <source>
        <dbReference type="EMBL" id="GAA2725322.1"/>
    </source>
</evidence>
<dbReference type="EMBL" id="BAAASL010000029">
    <property type="protein sequence ID" value="GAA2725322.1"/>
    <property type="molecule type" value="Genomic_DNA"/>
</dbReference>
<keyword evidence="4" id="KW-1185">Reference proteome</keyword>
<gene>
    <name evidence="3" type="ORF">GCM10010315_57120</name>
</gene>
<protein>
    <recommendedName>
        <fullName evidence="5">LPXTG cell wall anchor domain-containing protein</fullName>
    </recommendedName>
</protein>
<reference evidence="3 4" key="1">
    <citation type="journal article" date="2019" name="Int. J. Syst. Evol. Microbiol.">
        <title>The Global Catalogue of Microorganisms (GCM) 10K type strain sequencing project: providing services to taxonomists for standard genome sequencing and annotation.</title>
        <authorList>
            <consortium name="The Broad Institute Genomics Platform"/>
            <consortium name="The Broad Institute Genome Sequencing Center for Infectious Disease"/>
            <person name="Wu L."/>
            <person name="Ma J."/>
        </authorList>
    </citation>
    <scope>NUCLEOTIDE SEQUENCE [LARGE SCALE GENOMIC DNA]</scope>
    <source>
        <strain evidence="3 4">JCM 4542</strain>
    </source>
</reference>
<name>A0ABN3UA30_9ACTN</name>